<dbReference type="SUPFAM" id="SSF55174">
    <property type="entry name" value="Alpha-L RNA-binding motif"/>
    <property type="match status" value="1"/>
</dbReference>
<dbReference type="GO" id="GO:0015935">
    <property type="term" value="C:small ribosomal subunit"/>
    <property type="evidence" value="ECO:0007669"/>
    <property type="project" value="InterPro"/>
</dbReference>
<evidence type="ECO:0000256" key="3">
    <source>
        <dbReference type="ARBA" id="ARBA00022884"/>
    </source>
</evidence>
<keyword evidence="3 7" id="KW-0694">RNA-binding</keyword>
<organism evidence="10">
    <name type="scientific">uncultured Chloroflexi bacterium Rifle_16ft_4_minimus_38663</name>
    <dbReference type="NCBI Taxonomy" id="1665074"/>
    <lineage>
        <taxon>Bacteria</taxon>
        <taxon>Bacillati</taxon>
        <taxon>Chloroflexota</taxon>
        <taxon>environmental samples</taxon>
    </lineage>
</organism>
<dbReference type="InterPro" id="IPR001912">
    <property type="entry name" value="Ribosomal_uS4_N"/>
</dbReference>
<evidence type="ECO:0000256" key="4">
    <source>
        <dbReference type="ARBA" id="ARBA00022980"/>
    </source>
</evidence>
<evidence type="ECO:0000256" key="7">
    <source>
        <dbReference type="HAMAP-Rule" id="MF_01306"/>
    </source>
</evidence>
<dbReference type="HAMAP" id="MF_01306_B">
    <property type="entry name" value="Ribosomal_uS4_B"/>
    <property type="match status" value="1"/>
</dbReference>
<dbReference type="FunFam" id="3.10.290.10:FF:000001">
    <property type="entry name" value="30S ribosomal protein S4"/>
    <property type="match status" value="1"/>
</dbReference>
<dbReference type="Pfam" id="PF00163">
    <property type="entry name" value="Ribosomal_S4"/>
    <property type="match status" value="1"/>
</dbReference>
<protein>
    <recommendedName>
        <fullName evidence="6 7">Small ribosomal subunit protein uS4</fullName>
    </recommendedName>
</protein>
<evidence type="ECO:0000256" key="2">
    <source>
        <dbReference type="ARBA" id="ARBA00022730"/>
    </source>
</evidence>
<dbReference type="CDD" id="cd00165">
    <property type="entry name" value="S4"/>
    <property type="match status" value="1"/>
</dbReference>
<dbReference type="GO" id="GO:0019843">
    <property type="term" value="F:rRNA binding"/>
    <property type="evidence" value="ECO:0007669"/>
    <property type="project" value="UniProtKB-UniRule"/>
</dbReference>
<dbReference type="GO" id="GO:0006412">
    <property type="term" value="P:translation"/>
    <property type="evidence" value="ECO:0007669"/>
    <property type="project" value="UniProtKB-UniRule"/>
</dbReference>
<feature type="domain" description="RNA-binding S4" evidence="8">
    <location>
        <begin position="106"/>
        <end position="168"/>
    </location>
</feature>
<dbReference type="NCBIfam" id="TIGR01017">
    <property type="entry name" value="rpsD_bact"/>
    <property type="match status" value="1"/>
</dbReference>
<keyword evidence="5 7" id="KW-0687">Ribonucleoprotein</keyword>
<dbReference type="NCBIfam" id="NF003717">
    <property type="entry name" value="PRK05327.1"/>
    <property type="match status" value="1"/>
</dbReference>
<dbReference type="SMART" id="SM00363">
    <property type="entry name" value="S4"/>
    <property type="match status" value="1"/>
</dbReference>
<keyword evidence="4 7" id="KW-0689">Ribosomal protein</keyword>
<comment type="function">
    <text evidence="7">One of the primary rRNA binding proteins, it binds directly to 16S rRNA where it nucleates assembly of the body of the 30S subunit.</text>
</comment>
<dbReference type="Gene3D" id="1.10.1050.10">
    <property type="entry name" value="Ribosomal Protein S4 Delta 41, Chain A, domain 1"/>
    <property type="match status" value="1"/>
</dbReference>
<dbReference type="InterPro" id="IPR002942">
    <property type="entry name" value="S4_RNA-bd"/>
</dbReference>
<dbReference type="SMART" id="SM01390">
    <property type="entry name" value="Ribosomal_S4"/>
    <property type="match status" value="1"/>
</dbReference>
<reference evidence="10" key="1">
    <citation type="journal article" date="2015" name="ISME J.">
        <title>Aquifer environment selects for microbial species cohorts in sediment and groundwater.</title>
        <authorList>
            <person name="Hug L.A."/>
            <person name="Thomas B.C."/>
            <person name="Brown C.T."/>
            <person name="Frischkorn K.R."/>
            <person name="Williams K.H."/>
            <person name="Tringe S.G."/>
            <person name="Banfield J.F."/>
        </authorList>
    </citation>
    <scope>NUCLEOTIDE SEQUENCE</scope>
</reference>
<name>A0A0H4TSL2_9CHLR</name>
<dbReference type="InterPro" id="IPR036986">
    <property type="entry name" value="S4_RNA-bd_sf"/>
</dbReference>
<gene>
    <name evidence="7 10" type="primary">rpsD</name>
</gene>
<evidence type="ECO:0000259" key="8">
    <source>
        <dbReference type="SMART" id="SM00363"/>
    </source>
</evidence>
<dbReference type="Pfam" id="PF01479">
    <property type="entry name" value="S4"/>
    <property type="match status" value="1"/>
</dbReference>
<evidence type="ECO:0000256" key="5">
    <source>
        <dbReference type="ARBA" id="ARBA00023274"/>
    </source>
</evidence>
<dbReference type="GO" id="GO:0003735">
    <property type="term" value="F:structural constituent of ribosome"/>
    <property type="evidence" value="ECO:0007669"/>
    <property type="project" value="InterPro"/>
</dbReference>
<evidence type="ECO:0000259" key="9">
    <source>
        <dbReference type="SMART" id="SM01390"/>
    </source>
</evidence>
<dbReference type="EMBL" id="KT007022">
    <property type="protein sequence ID" value="AKQ03799.1"/>
    <property type="molecule type" value="Genomic_DNA"/>
</dbReference>
<dbReference type="InterPro" id="IPR022801">
    <property type="entry name" value="Ribosomal_uS4"/>
</dbReference>
<comment type="function">
    <text evidence="7">With S5 and S12 plays an important role in translational accuracy.</text>
</comment>
<evidence type="ECO:0000256" key="1">
    <source>
        <dbReference type="ARBA" id="ARBA00007465"/>
    </source>
</evidence>
<evidence type="ECO:0000313" key="10">
    <source>
        <dbReference type="EMBL" id="AKQ03799.1"/>
    </source>
</evidence>
<dbReference type="PANTHER" id="PTHR11831">
    <property type="entry name" value="30S 40S RIBOSOMAL PROTEIN"/>
    <property type="match status" value="1"/>
</dbReference>
<keyword evidence="2 7" id="KW-0699">rRNA-binding</keyword>
<proteinExistence type="inferred from homology"/>
<dbReference type="PROSITE" id="PS50889">
    <property type="entry name" value="S4"/>
    <property type="match status" value="1"/>
</dbReference>
<dbReference type="Gene3D" id="3.10.290.10">
    <property type="entry name" value="RNA-binding S4 domain"/>
    <property type="match status" value="1"/>
</dbReference>
<dbReference type="AlphaFoldDB" id="A0A0H4TSL2"/>
<evidence type="ECO:0000256" key="6">
    <source>
        <dbReference type="ARBA" id="ARBA00035254"/>
    </source>
</evidence>
<comment type="similarity">
    <text evidence="1 7">Belongs to the universal ribosomal protein uS4 family.</text>
</comment>
<dbReference type="GO" id="GO:0042274">
    <property type="term" value="P:ribosomal small subunit biogenesis"/>
    <property type="evidence" value="ECO:0007669"/>
    <property type="project" value="TreeGrafter"/>
</dbReference>
<sequence length="216" mass="24945">MSKYIGPVCKLCRREGEKLYLKGERCFTPKCAIERRAFAPGQHGRTGNRRGGSRSGRESDYLRQLRAKQRARRVYGVLERQFRRYYEVALQRRGLTGLNLLQILESRLDNVVYRLGFASNRAQARLLVTHGHFMVNGRRTDVPSMLLREGDVIAVRDGSRSLEYFKGLGDLADARTSPSWLNRDTKQLSGEVQRLPERAEMDGFLNEQLIVEYYSR</sequence>
<comment type="subunit">
    <text evidence="7">Part of the 30S ribosomal subunit. Contacts protein S5. The interaction surface between S4 and S5 is involved in control of translational fidelity.</text>
</comment>
<feature type="domain" description="Small ribosomal subunit protein uS4 N-terminal" evidence="9">
    <location>
        <begin position="3"/>
        <end position="105"/>
    </location>
</feature>
<accession>A0A0H4TSL2</accession>
<dbReference type="PANTHER" id="PTHR11831:SF4">
    <property type="entry name" value="SMALL RIBOSOMAL SUBUNIT PROTEIN US4M"/>
    <property type="match status" value="1"/>
</dbReference>
<dbReference type="InterPro" id="IPR005709">
    <property type="entry name" value="Ribosomal_uS4_bac-type"/>
</dbReference>